<keyword evidence="8" id="KW-1185">Reference proteome</keyword>
<dbReference type="EMBL" id="JAEQNA010000008">
    <property type="protein sequence ID" value="MBL0422524.1"/>
    <property type="molecule type" value="Genomic_DNA"/>
</dbReference>
<dbReference type="GO" id="GO:0009055">
    <property type="term" value="F:electron transfer activity"/>
    <property type="evidence" value="ECO:0007669"/>
    <property type="project" value="InterPro"/>
</dbReference>
<evidence type="ECO:0000313" key="8">
    <source>
        <dbReference type="Proteomes" id="UP000613011"/>
    </source>
</evidence>
<gene>
    <name evidence="7" type="ORF">JI739_19415</name>
</gene>
<proteinExistence type="predicted"/>
<evidence type="ECO:0000256" key="2">
    <source>
        <dbReference type="ARBA" id="ARBA00022723"/>
    </source>
</evidence>
<dbReference type="Gene3D" id="1.10.760.10">
    <property type="entry name" value="Cytochrome c-like domain"/>
    <property type="match status" value="1"/>
</dbReference>
<keyword evidence="1 4" id="KW-0349">Heme</keyword>
<keyword evidence="2 4" id="KW-0479">Metal-binding</keyword>
<feature type="domain" description="Cytochrome c" evidence="6">
    <location>
        <begin position="76"/>
        <end position="162"/>
    </location>
</feature>
<evidence type="ECO:0000256" key="4">
    <source>
        <dbReference type="PROSITE-ProRule" id="PRU00433"/>
    </source>
</evidence>
<keyword evidence="3 4" id="KW-0408">Iron</keyword>
<evidence type="ECO:0000259" key="6">
    <source>
        <dbReference type="PROSITE" id="PS51007"/>
    </source>
</evidence>
<dbReference type="GO" id="GO:0046872">
    <property type="term" value="F:metal ion binding"/>
    <property type="evidence" value="ECO:0007669"/>
    <property type="project" value="UniProtKB-KW"/>
</dbReference>
<dbReference type="SUPFAM" id="SSF46626">
    <property type="entry name" value="Cytochrome c"/>
    <property type="match status" value="1"/>
</dbReference>
<evidence type="ECO:0000256" key="3">
    <source>
        <dbReference type="ARBA" id="ARBA00023004"/>
    </source>
</evidence>
<accession>A0A937D3C5</accession>
<sequence>MDKNRKKLALGLAVGCIATLVLLGLIGLTVVYTGAYNVAATEQHMSITRWAFDTTMHRSVRRRAEEVPRAESVTPAMLASGASQYKASCQHCHGGPGAKREKWADGMRPQPPHLAEAASDWKPGEILWIVKHGIKMTGMPAFGPTHDDETLRSIVAFVAELPAMTPERYAALGSDSGSGAGGQKGGANHHGSGGQLGSSGGQKGDSTGPAASGDHHGPGASQQPPSETPKQ</sequence>
<dbReference type="InterPro" id="IPR009056">
    <property type="entry name" value="Cyt_c-like_dom"/>
</dbReference>
<dbReference type="RefSeq" id="WP_201685593.1">
    <property type="nucleotide sequence ID" value="NZ_JAEQNA010000008.1"/>
</dbReference>
<feature type="region of interest" description="Disordered" evidence="5">
    <location>
        <begin position="170"/>
        <end position="231"/>
    </location>
</feature>
<dbReference type="GO" id="GO:0020037">
    <property type="term" value="F:heme binding"/>
    <property type="evidence" value="ECO:0007669"/>
    <property type="project" value="InterPro"/>
</dbReference>
<organism evidence="7 8">
    <name type="scientific">Ramlibacter aurantiacus</name>
    <dbReference type="NCBI Taxonomy" id="2801330"/>
    <lineage>
        <taxon>Bacteria</taxon>
        <taxon>Pseudomonadati</taxon>
        <taxon>Pseudomonadota</taxon>
        <taxon>Betaproteobacteria</taxon>
        <taxon>Burkholderiales</taxon>
        <taxon>Comamonadaceae</taxon>
        <taxon>Ramlibacter</taxon>
    </lineage>
</organism>
<evidence type="ECO:0000256" key="1">
    <source>
        <dbReference type="ARBA" id="ARBA00022617"/>
    </source>
</evidence>
<comment type="caution">
    <text evidence="7">The sequence shown here is derived from an EMBL/GenBank/DDBJ whole genome shotgun (WGS) entry which is preliminary data.</text>
</comment>
<dbReference type="PROSITE" id="PS51007">
    <property type="entry name" value="CYTC"/>
    <property type="match status" value="1"/>
</dbReference>
<feature type="compositionally biased region" description="Gly residues" evidence="5">
    <location>
        <begin position="176"/>
        <end position="185"/>
    </location>
</feature>
<dbReference type="Pfam" id="PF13442">
    <property type="entry name" value="Cytochrome_CBB3"/>
    <property type="match status" value="1"/>
</dbReference>
<reference evidence="7" key="1">
    <citation type="submission" date="2021-01" db="EMBL/GenBank/DDBJ databases">
        <title>Ramlibacter sp. strain AW1 16S ribosomal RNA gene Genome sequencing and assembly.</title>
        <authorList>
            <person name="Kang M."/>
        </authorList>
    </citation>
    <scope>NUCLEOTIDE SEQUENCE</scope>
    <source>
        <strain evidence="7">AW1</strain>
    </source>
</reference>
<evidence type="ECO:0000256" key="5">
    <source>
        <dbReference type="SAM" id="MobiDB-lite"/>
    </source>
</evidence>
<feature type="compositionally biased region" description="Gly residues" evidence="5">
    <location>
        <begin position="191"/>
        <end position="203"/>
    </location>
</feature>
<dbReference type="Proteomes" id="UP000613011">
    <property type="component" value="Unassembled WGS sequence"/>
</dbReference>
<dbReference type="AlphaFoldDB" id="A0A937D3C5"/>
<feature type="region of interest" description="Disordered" evidence="5">
    <location>
        <begin position="96"/>
        <end position="116"/>
    </location>
</feature>
<protein>
    <submittedName>
        <fullName evidence="7">Cytochrome c</fullName>
    </submittedName>
</protein>
<evidence type="ECO:0000313" key="7">
    <source>
        <dbReference type="EMBL" id="MBL0422524.1"/>
    </source>
</evidence>
<dbReference type="InterPro" id="IPR036909">
    <property type="entry name" value="Cyt_c-like_dom_sf"/>
</dbReference>
<name>A0A937D3C5_9BURK</name>